<sequence>MAAAARIRRQHARCAPPKKPRAAATRKAPIDVVYLEHPKIAGCFAAVVAKGVSFEAIQQEFKSSLELSVDKVQYHVNGTRHVASDSAGLEVIFAAAAKEGKTSCTLRPFDVAATLKQSGADEGSVRPPFTEASPRPLGGGVASSSALVLHEPEGTPAWLGAAEGELARVPYGERQATSRTHPAAHTVLPQGLAPVFPLGDPSASCGRIAADPPAAEPID</sequence>
<dbReference type="HOGENOM" id="CLU_1263597_0_0_1"/>
<evidence type="ECO:0000313" key="3">
    <source>
        <dbReference type="Proteomes" id="UP000013827"/>
    </source>
</evidence>
<dbReference type="KEGG" id="ehx:EMIHUDRAFT_253540"/>
<keyword evidence="3" id="KW-1185">Reference proteome</keyword>
<name>A0A0D3K6P9_EMIH1</name>
<dbReference type="AlphaFoldDB" id="A0A0D3K6P9"/>
<feature type="compositionally biased region" description="Low complexity" evidence="1">
    <location>
        <begin position="208"/>
        <end position="219"/>
    </location>
</feature>
<dbReference type="EnsemblProtists" id="EOD31434">
    <property type="protein sequence ID" value="EOD31434"/>
    <property type="gene ID" value="EMIHUDRAFT_253540"/>
</dbReference>
<proteinExistence type="predicted"/>
<dbReference type="RefSeq" id="XP_005783863.1">
    <property type="nucleotide sequence ID" value="XM_005783806.1"/>
</dbReference>
<dbReference type="Proteomes" id="UP000013827">
    <property type="component" value="Unassembled WGS sequence"/>
</dbReference>
<feature type="region of interest" description="Disordered" evidence="1">
    <location>
        <begin position="1"/>
        <end position="23"/>
    </location>
</feature>
<dbReference type="PaxDb" id="2903-EOD31434"/>
<feature type="compositionally biased region" description="Basic residues" evidence="1">
    <location>
        <begin position="1"/>
        <end position="21"/>
    </location>
</feature>
<reference evidence="2" key="2">
    <citation type="submission" date="2024-10" db="UniProtKB">
        <authorList>
            <consortium name="EnsemblProtists"/>
        </authorList>
    </citation>
    <scope>IDENTIFICATION</scope>
</reference>
<dbReference type="GeneID" id="17276710"/>
<evidence type="ECO:0000313" key="2">
    <source>
        <dbReference type="EnsemblProtists" id="EOD31434"/>
    </source>
</evidence>
<organism evidence="2 3">
    <name type="scientific">Emiliania huxleyi (strain CCMP1516)</name>
    <dbReference type="NCBI Taxonomy" id="280463"/>
    <lineage>
        <taxon>Eukaryota</taxon>
        <taxon>Haptista</taxon>
        <taxon>Haptophyta</taxon>
        <taxon>Prymnesiophyceae</taxon>
        <taxon>Isochrysidales</taxon>
        <taxon>Noelaerhabdaceae</taxon>
        <taxon>Emiliania</taxon>
    </lineage>
</organism>
<reference evidence="3" key="1">
    <citation type="journal article" date="2013" name="Nature">
        <title>Pan genome of the phytoplankton Emiliania underpins its global distribution.</title>
        <authorList>
            <person name="Read B.A."/>
            <person name="Kegel J."/>
            <person name="Klute M.J."/>
            <person name="Kuo A."/>
            <person name="Lefebvre S.C."/>
            <person name="Maumus F."/>
            <person name="Mayer C."/>
            <person name="Miller J."/>
            <person name="Monier A."/>
            <person name="Salamov A."/>
            <person name="Young J."/>
            <person name="Aguilar M."/>
            <person name="Claverie J.M."/>
            <person name="Frickenhaus S."/>
            <person name="Gonzalez K."/>
            <person name="Herman E.K."/>
            <person name="Lin Y.C."/>
            <person name="Napier J."/>
            <person name="Ogata H."/>
            <person name="Sarno A.F."/>
            <person name="Shmutz J."/>
            <person name="Schroeder D."/>
            <person name="de Vargas C."/>
            <person name="Verret F."/>
            <person name="von Dassow P."/>
            <person name="Valentin K."/>
            <person name="Van de Peer Y."/>
            <person name="Wheeler G."/>
            <person name="Dacks J.B."/>
            <person name="Delwiche C.F."/>
            <person name="Dyhrman S.T."/>
            <person name="Glockner G."/>
            <person name="John U."/>
            <person name="Richards T."/>
            <person name="Worden A.Z."/>
            <person name="Zhang X."/>
            <person name="Grigoriev I.V."/>
            <person name="Allen A.E."/>
            <person name="Bidle K."/>
            <person name="Borodovsky M."/>
            <person name="Bowler C."/>
            <person name="Brownlee C."/>
            <person name="Cock J.M."/>
            <person name="Elias M."/>
            <person name="Gladyshev V.N."/>
            <person name="Groth M."/>
            <person name="Guda C."/>
            <person name="Hadaegh A."/>
            <person name="Iglesias-Rodriguez M.D."/>
            <person name="Jenkins J."/>
            <person name="Jones B.M."/>
            <person name="Lawson T."/>
            <person name="Leese F."/>
            <person name="Lindquist E."/>
            <person name="Lobanov A."/>
            <person name="Lomsadze A."/>
            <person name="Malik S.B."/>
            <person name="Marsh M.E."/>
            <person name="Mackinder L."/>
            <person name="Mock T."/>
            <person name="Mueller-Roeber B."/>
            <person name="Pagarete A."/>
            <person name="Parker M."/>
            <person name="Probert I."/>
            <person name="Quesneville H."/>
            <person name="Raines C."/>
            <person name="Rensing S.A."/>
            <person name="Riano-Pachon D.M."/>
            <person name="Richier S."/>
            <person name="Rokitta S."/>
            <person name="Shiraiwa Y."/>
            <person name="Soanes D.M."/>
            <person name="van der Giezen M."/>
            <person name="Wahlund T.M."/>
            <person name="Williams B."/>
            <person name="Wilson W."/>
            <person name="Wolfe G."/>
            <person name="Wurch L.L."/>
        </authorList>
    </citation>
    <scope>NUCLEOTIDE SEQUENCE</scope>
</reference>
<evidence type="ECO:0000256" key="1">
    <source>
        <dbReference type="SAM" id="MobiDB-lite"/>
    </source>
</evidence>
<protein>
    <submittedName>
        <fullName evidence="2">Uncharacterized protein</fullName>
    </submittedName>
</protein>
<feature type="region of interest" description="Disordered" evidence="1">
    <location>
        <begin position="200"/>
        <end position="219"/>
    </location>
</feature>
<accession>A0A0D3K6P9</accession>